<organism evidence="1 2">
    <name type="scientific">Anas platyrhynchos</name>
    <name type="common">Mallard</name>
    <name type="synonym">Anas boschas</name>
    <dbReference type="NCBI Taxonomy" id="8839"/>
    <lineage>
        <taxon>Eukaryota</taxon>
        <taxon>Metazoa</taxon>
        <taxon>Chordata</taxon>
        <taxon>Craniata</taxon>
        <taxon>Vertebrata</taxon>
        <taxon>Euteleostomi</taxon>
        <taxon>Archelosauria</taxon>
        <taxon>Archosauria</taxon>
        <taxon>Dinosauria</taxon>
        <taxon>Saurischia</taxon>
        <taxon>Theropoda</taxon>
        <taxon>Coelurosauria</taxon>
        <taxon>Aves</taxon>
        <taxon>Neognathae</taxon>
        <taxon>Galloanserae</taxon>
        <taxon>Anseriformes</taxon>
        <taxon>Anatidae</taxon>
        <taxon>Anatinae</taxon>
        <taxon>Anas</taxon>
    </lineage>
</organism>
<evidence type="ECO:0000313" key="1">
    <source>
        <dbReference type="EMBL" id="EOB05596.1"/>
    </source>
</evidence>
<reference evidence="2" key="1">
    <citation type="journal article" date="2013" name="Nat. Genet.">
        <title>The duck genome and transcriptome provide insight into an avian influenza virus reservoir species.</title>
        <authorList>
            <person name="Huang Y."/>
            <person name="Li Y."/>
            <person name="Burt D.W."/>
            <person name="Chen H."/>
            <person name="Zhang Y."/>
            <person name="Qian W."/>
            <person name="Kim H."/>
            <person name="Gan S."/>
            <person name="Zhao Y."/>
            <person name="Li J."/>
            <person name="Yi K."/>
            <person name="Feng H."/>
            <person name="Zhu P."/>
            <person name="Li B."/>
            <person name="Liu Q."/>
            <person name="Fairley S."/>
            <person name="Magor K.E."/>
            <person name="Du Z."/>
            <person name="Hu X."/>
            <person name="Goodman L."/>
            <person name="Tafer H."/>
            <person name="Vignal A."/>
            <person name="Lee T."/>
            <person name="Kim K.W."/>
            <person name="Sheng Z."/>
            <person name="An Y."/>
            <person name="Searle S."/>
            <person name="Herrero J."/>
            <person name="Groenen M.A."/>
            <person name="Crooijmans R.P."/>
            <person name="Faraut T."/>
            <person name="Cai Q."/>
            <person name="Webster R.G."/>
            <person name="Aldridge J.R."/>
            <person name="Warren W.C."/>
            <person name="Bartschat S."/>
            <person name="Kehr S."/>
            <person name="Marz M."/>
            <person name="Stadler P.F."/>
            <person name="Smith J."/>
            <person name="Kraus R.H."/>
            <person name="Zhao Y."/>
            <person name="Ren L."/>
            <person name="Fei J."/>
            <person name="Morisson M."/>
            <person name="Kaiser P."/>
            <person name="Griffin D.K."/>
            <person name="Rao M."/>
            <person name="Pitel F."/>
            <person name="Wang J."/>
            <person name="Li N."/>
        </authorList>
    </citation>
    <scope>NUCLEOTIDE SEQUENCE [LARGE SCALE GENOMIC DNA]</scope>
</reference>
<protein>
    <submittedName>
        <fullName evidence="1">Uncharacterized protein</fullName>
    </submittedName>
</protein>
<gene>
    <name evidence="1" type="ORF">Anapl_13661</name>
</gene>
<accession>R0K609</accession>
<proteinExistence type="predicted"/>
<dbReference type="Proteomes" id="UP000296049">
    <property type="component" value="Unassembled WGS sequence"/>
</dbReference>
<name>R0K609_ANAPL</name>
<dbReference type="EMBL" id="KB742679">
    <property type="protein sequence ID" value="EOB05596.1"/>
    <property type="molecule type" value="Genomic_DNA"/>
</dbReference>
<sequence length="283" mass="30748">MFIHDHSSIPVLVLRKNGRITAQSFALVWRFLTVTLELLSGIHSLQMKLRLMLCTWCQRELLAVKLNKTRSRKVTSVRRLTVKALRETRSGLSCRMVWSAWVLGLGLVTEGFSVPPAGTSHLVKCHVRNIYGVSCKVRVESSAWGMVFVCFASLNEAASPLAIAAGSMLARNLKKIPLGYADILAGMFISCVSEPCIGRELQGTKAGDSCECAAQPILHRSGFLSCFEGRAWARACSQQSYSVIGAALCAIRGVGVTQALHVTGVKPEGYVSLTGTMQQLGTF</sequence>
<dbReference type="AlphaFoldDB" id="R0K609"/>
<evidence type="ECO:0000313" key="2">
    <source>
        <dbReference type="Proteomes" id="UP000296049"/>
    </source>
</evidence>
<keyword evidence="2" id="KW-1185">Reference proteome</keyword>